<organism evidence="1 2">
    <name type="scientific">Streptomyces coerulescens</name>
    <dbReference type="NCBI Taxonomy" id="29304"/>
    <lineage>
        <taxon>Bacteria</taxon>
        <taxon>Bacillati</taxon>
        <taxon>Actinomycetota</taxon>
        <taxon>Actinomycetes</taxon>
        <taxon>Kitasatosporales</taxon>
        <taxon>Streptomycetaceae</taxon>
        <taxon>Streptomyces</taxon>
    </lineage>
</organism>
<sequence length="98" mass="10775">MDAEALLRTDITGLPNLQRLMRRAVQAWKGHLCMAVEREARRRVIGGRRMIDYGHLGLCGPGFAASLASSRKDLDAPAEYEAPLLAEGGEWAGRFVIP</sequence>
<reference evidence="2" key="1">
    <citation type="journal article" date="2019" name="Int. J. Syst. Evol. Microbiol.">
        <title>The Global Catalogue of Microorganisms (GCM) 10K type strain sequencing project: providing services to taxonomists for standard genome sequencing and annotation.</title>
        <authorList>
            <consortium name="The Broad Institute Genomics Platform"/>
            <consortium name="The Broad Institute Genome Sequencing Center for Infectious Disease"/>
            <person name="Wu L."/>
            <person name="Ma J."/>
        </authorList>
    </citation>
    <scope>NUCLEOTIDE SEQUENCE [LARGE SCALE GENOMIC DNA]</scope>
    <source>
        <strain evidence="2">KCTC 42586</strain>
    </source>
</reference>
<evidence type="ECO:0000313" key="2">
    <source>
        <dbReference type="Proteomes" id="UP001596263"/>
    </source>
</evidence>
<comment type="caution">
    <text evidence="1">The sequence shown here is derived from an EMBL/GenBank/DDBJ whole genome shotgun (WGS) entry which is preliminary data.</text>
</comment>
<dbReference type="Proteomes" id="UP001596263">
    <property type="component" value="Unassembled WGS sequence"/>
</dbReference>
<proteinExistence type="predicted"/>
<evidence type="ECO:0000313" key="1">
    <source>
        <dbReference type="EMBL" id="MFC5218936.1"/>
    </source>
</evidence>
<name>A0ABW0CV73_STRCD</name>
<gene>
    <name evidence="1" type="ORF">ACFPQ9_34345</name>
</gene>
<protein>
    <submittedName>
        <fullName evidence="1">Uncharacterized protein</fullName>
    </submittedName>
</protein>
<keyword evidence="2" id="KW-1185">Reference proteome</keyword>
<dbReference type="EMBL" id="JBHSKM010000028">
    <property type="protein sequence ID" value="MFC5218936.1"/>
    <property type="molecule type" value="Genomic_DNA"/>
</dbReference>
<accession>A0ABW0CV73</accession>
<dbReference type="RefSeq" id="WP_380862202.1">
    <property type="nucleotide sequence ID" value="NZ_JBHSKM010000028.1"/>
</dbReference>